<feature type="region of interest" description="Disordered" evidence="1">
    <location>
        <begin position="1"/>
        <end position="33"/>
    </location>
</feature>
<gene>
    <name evidence="2" type="ORF">Pcinc_039132</name>
</gene>
<evidence type="ECO:0000313" key="3">
    <source>
        <dbReference type="Proteomes" id="UP001286313"/>
    </source>
</evidence>
<dbReference type="Proteomes" id="UP001286313">
    <property type="component" value="Unassembled WGS sequence"/>
</dbReference>
<keyword evidence="3" id="KW-1185">Reference proteome</keyword>
<dbReference type="Gene3D" id="2.60.40.10">
    <property type="entry name" value="Immunoglobulins"/>
    <property type="match status" value="1"/>
</dbReference>
<accession>A0AAE1BP22</accession>
<dbReference type="InterPro" id="IPR013783">
    <property type="entry name" value="Ig-like_fold"/>
</dbReference>
<reference evidence="2" key="1">
    <citation type="submission" date="2023-10" db="EMBL/GenBank/DDBJ databases">
        <title>Genome assemblies of two species of porcelain crab, Petrolisthes cinctipes and Petrolisthes manimaculis (Anomura: Porcellanidae).</title>
        <authorList>
            <person name="Angst P."/>
        </authorList>
    </citation>
    <scope>NUCLEOTIDE SEQUENCE</scope>
    <source>
        <strain evidence="2">PB745_01</strain>
        <tissue evidence="2">Gill</tissue>
    </source>
</reference>
<feature type="compositionally biased region" description="Basic and acidic residues" evidence="1">
    <location>
        <begin position="1"/>
        <end position="10"/>
    </location>
</feature>
<name>A0AAE1BP22_PETCI</name>
<evidence type="ECO:0000256" key="1">
    <source>
        <dbReference type="SAM" id="MobiDB-lite"/>
    </source>
</evidence>
<dbReference type="EMBL" id="JAWQEG010006599">
    <property type="protein sequence ID" value="KAK3854386.1"/>
    <property type="molecule type" value="Genomic_DNA"/>
</dbReference>
<dbReference type="SUPFAM" id="SSF48726">
    <property type="entry name" value="Immunoglobulin"/>
    <property type="match status" value="1"/>
</dbReference>
<sequence>MRGEEERKDQTNNNSSRTSSKERKKISVLSRGGESELRLSQVTKVASGNYTCVPANARPSSVTLHIITGLSTSTLMRLVRLGSEIRE</sequence>
<protein>
    <submittedName>
        <fullName evidence="2">Uncharacterized protein</fullName>
    </submittedName>
</protein>
<comment type="caution">
    <text evidence="2">The sequence shown here is derived from an EMBL/GenBank/DDBJ whole genome shotgun (WGS) entry which is preliminary data.</text>
</comment>
<organism evidence="2 3">
    <name type="scientific">Petrolisthes cinctipes</name>
    <name type="common">Flat porcelain crab</name>
    <dbReference type="NCBI Taxonomy" id="88211"/>
    <lineage>
        <taxon>Eukaryota</taxon>
        <taxon>Metazoa</taxon>
        <taxon>Ecdysozoa</taxon>
        <taxon>Arthropoda</taxon>
        <taxon>Crustacea</taxon>
        <taxon>Multicrustacea</taxon>
        <taxon>Malacostraca</taxon>
        <taxon>Eumalacostraca</taxon>
        <taxon>Eucarida</taxon>
        <taxon>Decapoda</taxon>
        <taxon>Pleocyemata</taxon>
        <taxon>Anomura</taxon>
        <taxon>Galatheoidea</taxon>
        <taxon>Porcellanidae</taxon>
        <taxon>Petrolisthes</taxon>
    </lineage>
</organism>
<evidence type="ECO:0000313" key="2">
    <source>
        <dbReference type="EMBL" id="KAK3854386.1"/>
    </source>
</evidence>
<proteinExistence type="predicted"/>
<dbReference type="InterPro" id="IPR036179">
    <property type="entry name" value="Ig-like_dom_sf"/>
</dbReference>
<dbReference type="AlphaFoldDB" id="A0AAE1BP22"/>